<dbReference type="Proteomes" id="UP000543642">
    <property type="component" value="Unassembled WGS sequence"/>
</dbReference>
<keyword evidence="1" id="KW-0175">Coiled coil</keyword>
<organism evidence="2 3">
    <name type="scientific">Catenibacillus scindens</name>
    <dbReference type="NCBI Taxonomy" id="673271"/>
    <lineage>
        <taxon>Bacteria</taxon>
        <taxon>Bacillati</taxon>
        <taxon>Bacillota</taxon>
        <taxon>Clostridia</taxon>
        <taxon>Lachnospirales</taxon>
        <taxon>Lachnospiraceae</taxon>
        <taxon>Catenibacillus</taxon>
    </lineage>
</organism>
<feature type="coiled-coil region" evidence="1">
    <location>
        <begin position="296"/>
        <end position="330"/>
    </location>
</feature>
<sequence>MITYSTKFPIKESFDKKTFVEMVIKWNQGSKYDKFDSLEWDGESFSTSWEDDDKKLIIDELSPKEVVASRFQKEDEHGLWKTDFILNCDKKYITIRVELETTQFTTDFYPNYYPPFFVKQIIYWEYAGEDGCLPVDQDAHCLDSYKGDIDDIVFGRASLALPIVFVSKKPEGDFPVDLSALAFKLQGVAHVIYEGNAVELGTYASQLDCEGKNGTAIIIYPNKNMKRKVINLSGVNNENPDQVMTRITNAVYEFSNQVMRLDIDTWEGIQNEKLHFQNGMLLSDRKILEEENAELYEVFEEQLSKTEEINQELNREIQRLTIENQALRMRLASRDKQPLIYMGEEADFYEGEIREIILEILEDYSRNVQKDTRRDHIVMDLLENNNFEHIPAKRREQIKVALKGYKSLGGSLRRLLESMGFVITDDGKHYKWTYFGDHRYSATMAKTSSDNRAGMNMASLIDNLML</sequence>
<keyword evidence="3" id="KW-1185">Reference proteome</keyword>
<evidence type="ECO:0000313" key="3">
    <source>
        <dbReference type="Proteomes" id="UP000543642"/>
    </source>
</evidence>
<accession>A0A7W8HC13</accession>
<evidence type="ECO:0000256" key="1">
    <source>
        <dbReference type="SAM" id="Coils"/>
    </source>
</evidence>
<reference evidence="2 3" key="1">
    <citation type="submission" date="2020-08" db="EMBL/GenBank/DDBJ databases">
        <title>Genomic Encyclopedia of Type Strains, Phase IV (KMG-IV): sequencing the most valuable type-strain genomes for metagenomic binning, comparative biology and taxonomic classification.</title>
        <authorList>
            <person name="Goeker M."/>
        </authorList>
    </citation>
    <scope>NUCLEOTIDE SEQUENCE [LARGE SCALE GENOMIC DNA]</scope>
    <source>
        <strain evidence="2 3">DSM 106146</strain>
    </source>
</reference>
<comment type="caution">
    <text evidence="2">The sequence shown here is derived from an EMBL/GenBank/DDBJ whole genome shotgun (WGS) entry which is preliminary data.</text>
</comment>
<gene>
    <name evidence="2" type="ORF">HNP82_002646</name>
</gene>
<name>A0A7W8HC13_9FIRM</name>
<proteinExistence type="predicted"/>
<protein>
    <submittedName>
        <fullName evidence="2">Uncharacterized protein</fullName>
    </submittedName>
</protein>
<dbReference type="EMBL" id="JACHFW010000012">
    <property type="protein sequence ID" value="MBB5265500.1"/>
    <property type="molecule type" value="Genomic_DNA"/>
</dbReference>
<dbReference type="RefSeq" id="WP_183775420.1">
    <property type="nucleotide sequence ID" value="NZ_JACHFW010000012.1"/>
</dbReference>
<evidence type="ECO:0000313" key="2">
    <source>
        <dbReference type="EMBL" id="MBB5265500.1"/>
    </source>
</evidence>
<dbReference type="AlphaFoldDB" id="A0A7W8HC13"/>